<sequence length="221" mass="25894">MSSDKNPVVKLNVGGVQFQTLKSTLTKFDGMFKVIMETEIPVKKDENSCVFIDRSPKHFEKILNFMRDGDVALPESPEDVKEIQTEAQYYLLTGLVELCKKNQKPVELQYPDKFRYIKSDEELFNLTYKPKKPVIVFFGPIHPSGIIYYPWDLDLLEFHKKYASKIEIYIRLFAHSDELNWWHYNVYANERLFPGKLKYSVTGGNTKAVEDLVERVIQQNR</sequence>
<dbReference type="InterPro" id="IPR045068">
    <property type="entry name" value="BACURD1-3"/>
</dbReference>
<keyword evidence="3" id="KW-1185">Reference proteome</keyword>
<protein>
    <recommendedName>
        <fullName evidence="1">BTB domain-containing protein</fullName>
    </recommendedName>
</protein>
<dbReference type="SUPFAM" id="SSF54695">
    <property type="entry name" value="POZ domain"/>
    <property type="match status" value="1"/>
</dbReference>
<organism evidence="2 3">
    <name type="scientific">Caenorhabditis nigoni</name>
    <dbReference type="NCBI Taxonomy" id="1611254"/>
    <lineage>
        <taxon>Eukaryota</taxon>
        <taxon>Metazoa</taxon>
        <taxon>Ecdysozoa</taxon>
        <taxon>Nematoda</taxon>
        <taxon>Chromadorea</taxon>
        <taxon>Rhabditida</taxon>
        <taxon>Rhabditina</taxon>
        <taxon>Rhabditomorpha</taxon>
        <taxon>Rhabditoidea</taxon>
        <taxon>Rhabditidae</taxon>
        <taxon>Peloderinae</taxon>
        <taxon>Caenorhabditis</taxon>
    </lineage>
</organism>
<evidence type="ECO:0000313" key="2">
    <source>
        <dbReference type="EMBL" id="PIC49230.1"/>
    </source>
</evidence>
<dbReference type="Proteomes" id="UP000230233">
    <property type="component" value="Chromosome II"/>
</dbReference>
<dbReference type="InterPro" id="IPR011333">
    <property type="entry name" value="SKP1/BTB/POZ_sf"/>
</dbReference>
<evidence type="ECO:0000313" key="3">
    <source>
        <dbReference type="Proteomes" id="UP000230233"/>
    </source>
</evidence>
<reference evidence="3" key="1">
    <citation type="submission" date="2017-10" db="EMBL/GenBank/DDBJ databases">
        <title>Rapid genome shrinkage in a self-fertile nematode reveals novel sperm competition proteins.</title>
        <authorList>
            <person name="Yin D."/>
            <person name="Schwarz E.M."/>
            <person name="Thomas C.G."/>
            <person name="Felde R.L."/>
            <person name="Korf I.F."/>
            <person name="Cutter A.D."/>
            <person name="Schartner C.M."/>
            <person name="Ralston E.J."/>
            <person name="Meyer B.J."/>
            <person name="Haag E.S."/>
        </authorList>
    </citation>
    <scope>NUCLEOTIDE SEQUENCE [LARGE SCALE GENOMIC DNA]</scope>
    <source>
        <strain evidence="3">JU1422</strain>
    </source>
</reference>
<dbReference type="Gene3D" id="3.30.710.10">
    <property type="entry name" value="Potassium Channel Kv1.1, Chain A"/>
    <property type="match status" value="1"/>
</dbReference>
<dbReference type="PANTHER" id="PTHR11145:SF19">
    <property type="entry name" value="BTB DOMAIN-CONTAINING PROTEIN-RELATED"/>
    <property type="match status" value="1"/>
</dbReference>
<gene>
    <name evidence="2" type="primary">Cnig_chr_II.g7902</name>
    <name evidence="2" type="ORF">B9Z55_007902</name>
</gene>
<dbReference type="GO" id="GO:0051260">
    <property type="term" value="P:protein homooligomerization"/>
    <property type="evidence" value="ECO:0007669"/>
    <property type="project" value="InterPro"/>
</dbReference>
<comment type="caution">
    <text evidence="2">The sequence shown here is derived from an EMBL/GenBank/DDBJ whole genome shotgun (WGS) entry which is preliminary data.</text>
</comment>
<evidence type="ECO:0000259" key="1">
    <source>
        <dbReference type="PROSITE" id="PS50097"/>
    </source>
</evidence>
<name>A0A2G5VBW0_9PELO</name>
<dbReference type="EMBL" id="PDUG01000002">
    <property type="protein sequence ID" value="PIC49230.1"/>
    <property type="molecule type" value="Genomic_DNA"/>
</dbReference>
<dbReference type="InterPro" id="IPR003131">
    <property type="entry name" value="T1-type_BTB"/>
</dbReference>
<dbReference type="InterPro" id="IPR000210">
    <property type="entry name" value="BTB/POZ_dom"/>
</dbReference>
<dbReference type="Pfam" id="PF02214">
    <property type="entry name" value="BTB_2"/>
    <property type="match status" value="1"/>
</dbReference>
<dbReference type="PROSITE" id="PS50097">
    <property type="entry name" value="BTB"/>
    <property type="match status" value="1"/>
</dbReference>
<dbReference type="SMART" id="SM00225">
    <property type="entry name" value="BTB"/>
    <property type="match status" value="1"/>
</dbReference>
<accession>A0A2G5VBW0</accession>
<dbReference type="STRING" id="1611254.A0A2G5VBW0"/>
<proteinExistence type="predicted"/>
<feature type="domain" description="BTB" evidence="1">
    <location>
        <begin position="7"/>
        <end position="75"/>
    </location>
</feature>
<dbReference type="PANTHER" id="PTHR11145">
    <property type="entry name" value="BTB/POZ DOMAIN-CONTAINING ADAPTER FOR CUL3-MEDIATED RHOA DEGRADATION PROTEIN FAMILY MEMBER"/>
    <property type="match status" value="1"/>
</dbReference>
<dbReference type="OrthoDB" id="2414723at2759"/>
<dbReference type="AlphaFoldDB" id="A0A2G5VBW0"/>